<evidence type="ECO:0000313" key="2">
    <source>
        <dbReference type="EMBL" id="QNK40363.1"/>
    </source>
</evidence>
<name>A0A7G8T9S2_9FIRM</name>
<reference evidence="2 3" key="1">
    <citation type="submission" date="2020-08" db="EMBL/GenBank/DDBJ databases">
        <title>The isolate Caproiciproducens sp. 7D4C2 produces n-caproate at mildly acidic conditions from hexoses: genome and rBOX comparison with related strains and chain-elongating bacteria.</title>
        <authorList>
            <person name="Esquivel-Elizondo S."/>
            <person name="Bagci C."/>
            <person name="Temovska M."/>
            <person name="Jeon B.S."/>
            <person name="Bessarab I."/>
            <person name="Williams R.B.H."/>
            <person name="Huson D.H."/>
            <person name="Angenent L.T."/>
        </authorList>
    </citation>
    <scope>NUCLEOTIDE SEQUENCE [LARGE SCALE GENOMIC DNA]</scope>
    <source>
        <strain evidence="2 3">7D4C2</strain>
    </source>
</reference>
<dbReference type="Proteomes" id="UP000515909">
    <property type="component" value="Chromosome"/>
</dbReference>
<dbReference type="AlphaFoldDB" id="A0A7G8T9S2"/>
<evidence type="ECO:0000259" key="1">
    <source>
        <dbReference type="Pfam" id="PF07331"/>
    </source>
</evidence>
<organism evidence="2 3">
    <name type="scientific">Caproicibacter fermentans</name>
    <dbReference type="NCBI Taxonomy" id="2576756"/>
    <lineage>
        <taxon>Bacteria</taxon>
        <taxon>Bacillati</taxon>
        <taxon>Bacillota</taxon>
        <taxon>Clostridia</taxon>
        <taxon>Eubacteriales</taxon>
        <taxon>Acutalibacteraceae</taxon>
        <taxon>Caproicibacter</taxon>
    </lineage>
</organism>
<protein>
    <submittedName>
        <fullName evidence="2">Tripartite tricarboxylate transporter TctB family protein</fullName>
    </submittedName>
</protein>
<feature type="domain" description="DUF1468" evidence="1">
    <location>
        <begin position="9"/>
        <end position="154"/>
    </location>
</feature>
<sequence length="154" mass="17524">MSDYKKNLVSSLIFLVLGIALIIFIPITIPLSEATVIGPRAFPYFISTAMILLSAVLLISTLLQRGKQGFREEKTEEKEPRYLQNELRALALIGITLLYIILFDKIGYFFSTLLVSTLMLLLFRVKKIWYYLIVYAVGAGVYFAFTKLLFVTLP</sequence>
<dbReference type="RefSeq" id="WP_066645299.1">
    <property type="nucleotide sequence ID" value="NZ_CP060286.1"/>
</dbReference>
<dbReference type="KEGG" id="cfem:HCR03_17145"/>
<dbReference type="InterPro" id="IPR009936">
    <property type="entry name" value="DUF1468"/>
</dbReference>
<dbReference type="Pfam" id="PF07331">
    <property type="entry name" value="TctB"/>
    <property type="match status" value="1"/>
</dbReference>
<evidence type="ECO:0000313" key="3">
    <source>
        <dbReference type="Proteomes" id="UP000515909"/>
    </source>
</evidence>
<gene>
    <name evidence="2" type="ORF">HCR03_17145</name>
</gene>
<proteinExistence type="predicted"/>
<dbReference type="EMBL" id="CP060286">
    <property type="protein sequence ID" value="QNK40363.1"/>
    <property type="molecule type" value="Genomic_DNA"/>
</dbReference>
<accession>A0A7G8T9S2</accession>